<protein>
    <submittedName>
        <fullName evidence="2">Uncharacterized protein</fullName>
    </submittedName>
</protein>
<comment type="caution">
    <text evidence="2">The sequence shown here is derived from an EMBL/GenBank/DDBJ whole genome shotgun (WGS) entry which is preliminary data.</text>
</comment>
<reference evidence="2" key="1">
    <citation type="journal article" date="2012" name="Science">
        <title>Fermentation, hydrogen, and sulfur metabolism in multiple uncultivated bacterial phyla.</title>
        <authorList>
            <person name="Wrighton K.C."/>
            <person name="Thomas B.C."/>
            <person name="Sharon I."/>
            <person name="Miller C.S."/>
            <person name="Castelle C.J."/>
            <person name="VerBerkmoes N.C."/>
            <person name="Wilkins M.J."/>
            <person name="Hettich R.L."/>
            <person name="Lipton M.S."/>
            <person name="Williams K.H."/>
            <person name="Long P.E."/>
            <person name="Banfield J.F."/>
        </authorList>
    </citation>
    <scope>NUCLEOTIDE SEQUENCE [LARGE SCALE GENOMIC DNA]</scope>
</reference>
<sequence>MSMLNFRLLYEKLFSSFDVSADTKLVEELEREWVEKIMIIKRSWIFGIFISWMFLFVFLLMLANSYLIFINFSNELITAYILVWFLAFNILYWILSVILYFKKFRKIYWDIHKITTTTLLKQELIQWDAVFTKFFNQTIFNYFILIWVAIYIVYDVIFVQWLNNFWYWIANIFLLLMQIFMSSRFKKKMCDLEMDFSLVIPGKIIFYNQTWILRNIITINSDKIKTITSNFAHFIWSIFNYWDIVVLTEWDATNIWEMRLFFISHPTETVHEINDLLWVAENKNNNNWSQNNQWII</sequence>
<feature type="transmembrane region" description="Helical" evidence="1">
    <location>
        <begin position="81"/>
        <end position="101"/>
    </location>
</feature>
<keyword evidence="1" id="KW-0472">Membrane</keyword>
<proteinExistence type="predicted"/>
<evidence type="ECO:0000256" key="1">
    <source>
        <dbReference type="SAM" id="Phobius"/>
    </source>
</evidence>
<feature type="transmembrane region" description="Helical" evidence="1">
    <location>
        <begin position="165"/>
        <end position="181"/>
    </location>
</feature>
<keyword evidence="1" id="KW-0812">Transmembrane</keyword>
<evidence type="ECO:0000313" key="2">
    <source>
        <dbReference type="EMBL" id="EKE27126.1"/>
    </source>
</evidence>
<dbReference type="AlphaFoldDB" id="K2F7K5"/>
<accession>K2F7K5</accession>
<feature type="transmembrane region" description="Helical" evidence="1">
    <location>
        <begin position="139"/>
        <end position="159"/>
    </location>
</feature>
<gene>
    <name evidence="2" type="ORF">ACD_4C00032G0004</name>
</gene>
<keyword evidence="1" id="KW-1133">Transmembrane helix</keyword>
<dbReference type="EMBL" id="AMFJ01000548">
    <property type="protein sequence ID" value="EKE27126.1"/>
    <property type="molecule type" value="Genomic_DNA"/>
</dbReference>
<feature type="transmembrane region" description="Helical" evidence="1">
    <location>
        <begin position="44"/>
        <end position="69"/>
    </location>
</feature>
<organism evidence="2">
    <name type="scientific">uncultured bacterium</name>
    <name type="common">gcode 4</name>
    <dbReference type="NCBI Taxonomy" id="1234023"/>
    <lineage>
        <taxon>Bacteria</taxon>
        <taxon>environmental samples</taxon>
    </lineage>
</organism>
<name>K2F7K5_9BACT</name>